<feature type="compositionally biased region" description="Basic and acidic residues" evidence="1">
    <location>
        <begin position="252"/>
        <end position="264"/>
    </location>
</feature>
<feature type="region of interest" description="Disordered" evidence="1">
    <location>
        <begin position="287"/>
        <end position="307"/>
    </location>
</feature>
<dbReference type="Pfam" id="PF05795">
    <property type="entry name" value="Plasmodium_Vir"/>
    <property type="match status" value="1"/>
</dbReference>
<evidence type="ECO:0000256" key="1">
    <source>
        <dbReference type="SAM" id="MobiDB-lite"/>
    </source>
</evidence>
<dbReference type="InterPro" id="IPR008780">
    <property type="entry name" value="Plasmodium_Vir"/>
</dbReference>
<proteinExistence type="predicted"/>
<reference evidence="2 3" key="1">
    <citation type="submission" date="2011-08" db="EMBL/GenBank/DDBJ databases">
        <title>The Genome Sequence of Plasmodium vivax Mauritania I.</title>
        <authorList>
            <consortium name="The Broad Institute Genome Sequencing Platform"/>
            <consortium name="The Broad Institute Genome Sequencing Center for Infectious Disease"/>
            <person name="Neafsey D."/>
            <person name="Carlton J."/>
            <person name="Barnwell J."/>
            <person name="Collins W."/>
            <person name="Escalante A."/>
            <person name="Mullikin J."/>
            <person name="Saul A."/>
            <person name="Guigo R."/>
            <person name="Camara F."/>
            <person name="Young S.K."/>
            <person name="Zeng Q."/>
            <person name="Gargeya S."/>
            <person name="Fitzgerald M."/>
            <person name="Haas B."/>
            <person name="Abouelleil A."/>
            <person name="Alvarado L."/>
            <person name="Arachchi H.M."/>
            <person name="Berlin A."/>
            <person name="Brown A."/>
            <person name="Chapman S.B."/>
            <person name="Chen Z."/>
            <person name="Dunbar C."/>
            <person name="Freedman E."/>
            <person name="Gearin G."/>
            <person name="Gellesch M."/>
            <person name="Goldberg J."/>
            <person name="Griggs A."/>
            <person name="Gujja S."/>
            <person name="Heiman D."/>
            <person name="Howarth C."/>
            <person name="Larson L."/>
            <person name="Lui A."/>
            <person name="MacDonald P.J.P."/>
            <person name="Montmayeur A."/>
            <person name="Murphy C."/>
            <person name="Neiman D."/>
            <person name="Pearson M."/>
            <person name="Priest M."/>
            <person name="Roberts A."/>
            <person name="Saif S."/>
            <person name="Shea T."/>
            <person name="Shenoy N."/>
            <person name="Sisk P."/>
            <person name="Stolte C."/>
            <person name="Sykes S."/>
            <person name="Wortman J."/>
            <person name="Nusbaum C."/>
            <person name="Birren B."/>
        </authorList>
    </citation>
    <scope>NUCLEOTIDE SEQUENCE [LARGE SCALE GENOMIC DNA]</scope>
    <source>
        <strain evidence="2 3">Mauritania I</strain>
    </source>
</reference>
<evidence type="ECO:0000313" key="3">
    <source>
        <dbReference type="Proteomes" id="UP000053776"/>
    </source>
</evidence>
<evidence type="ECO:0000313" key="2">
    <source>
        <dbReference type="EMBL" id="KMZ95155.1"/>
    </source>
</evidence>
<dbReference type="Proteomes" id="UP000053776">
    <property type="component" value="Unassembled WGS sequence"/>
</dbReference>
<accession>A0A0J9THN9</accession>
<dbReference type="OrthoDB" id="10426860at2759"/>
<dbReference type="EMBL" id="KQ234997">
    <property type="protein sequence ID" value="KMZ95155.1"/>
    <property type="molecule type" value="Genomic_DNA"/>
</dbReference>
<protein>
    <submittedName>
        <fullName evidence="2">Uncharacterized protein</fullName>
    </submittedName>
</protein>
<sequence length="408" mass="48105">MTECSSGSKTVILHFYILNIYNDYIFRLFIRYLDYKCYNLLKRKFGNTDLSQTGFENLAVTKEKINIKHPNYPKQYEKYFKNIASYLQQGHVFMYADRRIPCSYINYLLNKSVREFDKHLSNPINGILKDFVKEYHISKGERAYADICASEIKRLDDNLYNKMKDLYELYSLYNELEGTHEININTKCNPYGNMIRIYNEAIKEHQLQDEELIQKLLILNKMTSEITLPDSKICYHRMSHFDEPKLYNDLKEQERREQERRQQEEQQQQQEPAAQNSFLAQVTQTTLGIPENNALSETPREVREESLNPAYPRRQEHSEEPHFGDPSTPLLGHLMEQKEEFYHPKVKYQASEDDQMIQSNTAGVLGSFQNTISGFIREVDPVPVVGVSEEEDTDMEFLLDSIEYIQDL</sequence>
<feature type="region of interest" description="Disordered" evidence="1">
    <location>
        <begin position="252"/>
        <end position="275"/>
    </location>
</feature>
<gene>
    <name evidence="2" type="ORF">PVMG_06093</name>
</gene>
<name>A0A0J9THN9_PLAVI</name>
<organism evidence="2 3">
    <name type="scientific">Plasmodium vivax Mauritania I</name>
    <dbReference type="NCBI Taxonomy" id="1035515"/>
    <lineage>
        <taxon>Eukaryota</taxon>
        <taxon>Sar</taxon>
        <taxon>Alveolata</taxon>
        <taxon>Apicomplexa</taxon>
        <taxon>Aconoidasida</taxon>
        <taxon>Haemosporida</taxon>
        <taxon>Plasmodiidae</taxon>
        <taxon>Plasmodium</taxon>
        <taxon>Plasmodium (Plasmodium)</taxon>
    </lineage>
</organism>
<dbReference type="AlphaFoldDB" id="A0A0J9THN9"/>